<name>A0A1H4Y7K5_9PSEU</name>
<accession>A0A1H4Y7K5</accession>
<dbReference type="AlphaFoldDB" id="A0A1H4Y7K5"/>
<sequence length="303" mass="34021">MNLAIDRVDDVLTVRAGDAELFRYVYRPEGSAFEGPKPYLHPVRTLAGDVVTAYRPNDHRWHKGIQMTATDVSGQNFWGGVTYVRDRGYLELANVGTMRHEELVPHATGFAERLTWHTQAGEHWVDEIRELAVQDVESDSWALRFSTELTNVRGEPLVFGSPTTSGRDLAGYTGLFWRGPRAFTGGEVIAADGQGGPEMMGKGASWLAYVGQHDEVDRASTLVFLDHPGNEVTRWFVRTDPFPAVNPSFAFFDKLVLEPGETLRLCYRVVVGNGAWDRARIESYVDSHQWQRRDSMNSTDGNE</sequence>
<organism evidence="1 2">
    <name type="scientific">Amycolatopsis tolypomycina</name>
    <dbReference type="NCBI Taxonomy" id="208445"/>
    <lineage>
        <taxon>Bacteria</taxon>
        <taxon>Bacillati</taxon>
        <taxon>Actinomycetota</taxon>
        <taxon>Actinomycetes</taxon>
        <taxon>Pseudonocardiales</taxon>
        <taxon>Pseudonocardiaceae</taxon>
        <taxon>Amycolatopsis</taxon>
    </lineage>
</organism>
<dbReference type="RefSeq" id="WP_091320147.1">
    <property type="nucleotide sequence ID" value="NZ_FNSO01000004.1"/>
</dbReference>
<dbReference type="STRING" id="208445.SAMN04489727_6545"/>
<dbReference type="OrthoDB" id="242375at2"/>
<evidence type="ECO:0000313" key="1">
    <source>
        <dbReference type="EMBL" id="SED12974.1"/>
    </source>
</evidence>
<dbReference type="EMBL" id="FNSO01000004">
    <property type="protein sequence ID" value="SED12974.1"/>
    <property type="molecule type" value="Genomic_DNA"/>
</dbReference>
<evidence type="ECO:0000313" key="2">
    <source>
        <dbReference type="Proteomes" id="UP000199622"/>
    </source>
</evidence>
<keyword evidence="2" id="KW-1185">Reference proteome</keyword>
<dbReference type="InterPro" id="IPR029475">
    <property type="entry name" value="DUF6807"/>
</dbReference>
<dbReference type="Pfam" id="PF14100">
    <property type="entry name" value="DUF6807"/>
    <property type="match status" value="1"/>
</dbReference>
<dbReference type="Proteomes" id="UP000199622">
    <property type="component" value="Unassembled WGS sequence"/>
</dbReference>
<proteinExistence type="predicted"/>
<reference evidence="2" key="1">
    <citation type="submission" date="2016-10" db="EMBL/GenBank/DDBJ databases">
        <authorList>
            <person name="Varghese N."/>
            <person name="Submissions S."/>
        </authorList>
    </citation>
    <scope>NUCLEOTIDE SEQUENCE [LARGE SCALE GENOMIC DNA]</scope>
    <source>
        <strain evidence="2">DSM 44544</strain>
    </source>
</reference>
<protein>
    <submittedName>
        <fullName evidence="1">Methane oxygenase PmoA</fullName>
    </submittedName>
</protein>
<gene>
    <name evidence="1" type="ORF">SAMN04489727_6545</name>
</gene>